<dbReference type="Pfam" id="PF20174">
    <property type="entry name" value="DUF6540"/>
    <property type="match status" value="1"/>
</dbReference>
<protein>
    <submittedName>
        <fullName evidence="1">Uncharacterized protein</fullName>
    </submittedName>
</protein>
<dbReference type="Proteomes" id="UP000800200">
    <property type="component" value="Unassembled WGS sequence"/>
</dbReference>
<dbReference type="EMBL" id="ML994628">
    <property type="protein sequence ID" value="KAF2187219.1"/>
    <property type="molecule type" value="Genomic_DNA"/>
</dbReference>
<keyword evidence="2" id="KW-1185">Reference proteome</keyword>
<sequence length="131" mass="14803">MAEMYVVMYLNCDADDTPHWCLYTVDDGGDELIFEALGSTGQAFRFHTRSVCMDRSQSRKEKIHVGRIEADVWPEVPSLLAGVPVSKQAGWNCQNWVMQAIEALKNESYLEVHDSGLANVRGKYQKKKGAY</sequence>
<accession>A0A6A6E9H7</accession>
<dbReference type="OrthoDB" id="37659at2759"/>
<evidence type="ECO:0000313" key="2">
    <source>
        <dbReference type="Proteomes" id="UP000800200"/>
    </source>
</evidence>
<dbReference type="InterPro" id="IPR046670">
    <property type="entry name" value="DUF6540"/>
</dbReference>
<dbReference type="AlphaFoldDB" id="A0A6A6E9H7"/>
<proteinExistence type="predicted"/>
<gene>
    <name evidence="1" type="ORF">K469DRAFT_125718</name>
</gene>
<name>A0A6A6E9H7_9PEZI</name>
<reference evidence="1" key="1">
    <citation type="journal article" date="2020" name="Stud. Mycol.">
        <title>101 Dothideomycetes genomes: a test case for predicting lifestyles and emergence of pathogens.</title>
        <authorList>
            <person name="Haridas S."/>
            <person name="Albert R."/>
            <person name="Binder M."/>
            <person name="Bloem J."/>
            <person name="Labutti K."/>
            <person name="Salamov A."/>
            <person name="Andreopoulos B."/>
            <person name="Baker S."/>
            <person name="Barry K."/>
            <person name="Bills G."/>
            <person name="Bluhm B."/>
            <person name="Cannon C."/>
            <person name="Castanera R."/>
            <person name="Culley D."/>
            <person name="Daum C."/>
            <person name="Ezra D."/>
            <person name="Gonzalez J."/>
            <person name="Henrissat B."/>
            <person name="Kuo A."/>
            <person name="Liang C."/>
            <person name="Lipzen A."/>
            <person name="Lutzoni F."/>
            <person name="Magnuson J."/>
            <person name="Mondo S."/>
            <person name="Nolan M."/>
            <person name="Ohm R."/>
            <person name="Pangilinan J."/>
            <person name="Park H.-J."/>
            <person name="Ramirez L."/>
            <person name="Alfaro M."/>
            <person name="Sun H."/>
            <person name="Tritt A."/>
            <person name="Yoshinaga Y."/>
            <person name="Zwiers L.-H."/>
            <person name="Turgeon B."/>
            <person name="Goodwin S."/>
            <person name="Spatafora J."/>
            <person name="Crous P."/>
            <person name="Grigoriev I."/>
        </authorList>
    </citation>
    <scope>NUCLEOTIDE SEQUENCE</scope>
    <source>
        <strain evidence="1">CBS 207.26</strain>
    </source>
</reference>
<organism evidence="1 2">
    <name type="scientific">Zopfia rhizophila CBS 207.26</name>
    <dbReference type="NCBI Taxonomy" id="1314779"/>
    <lineage>
        <taxon>Eukaryota</taxon>
        <taxon>Fungi</taxon>
        <taxon>Dikarya</taxon>
        <taxon>Ascomycota</taxon>
        <taxon>Pezizomycotina</taxon>
        <taxon>Dothideomycetes</taxon>
        <taxon>Dothideomycetes incertae sedis</taxon>
        <taxon>Zopfiaceae</taxon>
        <taxon>Zopfia</taxon>
    </lineage>
</organism>
<evidence type="ECO:0000313" key="1">
    <source>
        <dbReference type="EMBL" id="KAF2187219.1"/>
    </source>
</evidence>